<dbReference type="InterPro" id="IPR002525">
    <property type="entry name" value="Transp_IS110-like_N"/>
</dbReference>
<sequence>MPGIVVNRATEGYRGTGKIDAKDALSIADQTRMRRDLTVLDGDDEVVVQLRRLVARRKDSAADRTRAVNRLHDQLLTIFPALQRVLDLTTKGHRLAQSP</sequence>
<evidence type="ECO:0000259" key="1">
    <source>
        <dbReference type="Pfam" id="PF01548"/>
    </source>
</evidence>
<name>A0A9X2K1L5_9ACTN</name>
<accession>A0A9X2K1L5</accession>
<comment type="caution">
    <text evidence="2">The sequence shown here is derived from an EMBL/GenBank/DDBJ whole genome shotgun (WGS) entry which is preliminary data.</text>
</comment>
<dbReference type="Pfam" id="PF01548">
    <property type="entry name" value="DEDD_Tnp_IS110"/>
    <property type="match status" value="1"/>
</dbReference>
<dbReference type="GO" id="GO:0004803">
    <property type="term" value="F:transposase activity"/>
    <property type="evidence" value="ECO:0007669"/>
    <property type="project" value="InterPro"/>
</dbReference>
<dbReference type="RefSeq" id="WP_253740203.1">
    <property type="nucleotide sequence ID" value="NZ_BAABKA010000074.1"/>
</dbReference>
<organism evidence="2 3">
    <name type="scientific">Nonomuraea thailandensis</name>
    <dbReference type="NCBI Taxonomy" id="1188745"/>
    <lineage>
        <taxon>Bacteria</taxon>
        <taxon>Bacillati</taxon>
        <taxon>Actinomycetota</taxon>
        <taxon>Actinomycetes</taxon>
        <taxon>Streptosporangiales</taxon>
        <taxon>Streptosporangiaceae</taxon>
        <taxon>Nonomuraea</taxon>
    </lineage>
</organism>
<protein>
    <submittedName>
        <fullName evidence="2">Transposase</fullName>
    </submittedName>
</protein>
<proteinExistence type="predicted"/>
<gene>
    <name evidence="2" type="ORF">HD597_000701</name>
</gene>
<dbReference type="GO" id="GO:0003677">
    <property type="term" value="F:DNA binding"/>
    <property type="evidence" value="ECO:0007669"/>
    <property type="project" value="InterPro"/>
</dbReference>
<dbReference type="AlphaFoldDB" id="A0A9X2K1L5"/>
<feature type="domain" description="Transposase IS110-like N-terminal" evidence="1">
    <location>
        <begin position="2"/>
        <end position="80"/>
    </location>
</feature>
<reference evidence="2" key="1">
    <citation type="submission" date="2022-06" db="EMBL/GenBank/DDBJ databases">
        <title>Sequencing the genomes of 1000 actinobacteria strains.</title>
        <authorList>
            <person name="Klenk H.-P."/>
        </authorList>
    </citation>
    <scope>NUCLEOTIDE SEQUENCE</scope>
    <source>
        <strain evidence="2">DSM 46694</strain>
    </source>
</reference>
<dbReference type="Proteomes" id="UP001139648">
    <property type="component" value="Unassembled WGS sequence"/>
</dbReference>
<evidence type="ECO:0000313" key="2">
    <source>
        <dbReference type="EMBL" id="MCP2353681.1"/>
    </source>
</evidence>
<evidence type="ECO:0000313" key="3">
    <source>
        <dbReference type="Proteomes" id="UP001139648"/>
    </source>
</evidence>
<dbReference type="GO" id="GO:0006313">
    <property type="term" value="P:DNA transposition"/>
    <property type="evidence" value="ECO:0007669"/>
    <property type="project" value="InterPro"/>
</dbReference>
<dbReference type="EMBL" id="JAMZEB010000001">
    <property type="protein sequence ID" value="MCP2353681.1"/>
    <property type="molecule type" value="Genomic_DNA"/>
</dbReference>
<keyword evidence="3" id="KW-1185">Reference proteome</keyword>